<feature type="domain" description="Large ribosomal subunit protein bL9 C-terminal" evidence="11">
    <location>
        <begin position="63"/>
        <end position="146"/>
    </location>
</feature>
<evidence type="ECO:0000256" key="1">
    <source>
        <dbReference type="ARBA" id="ARBA00003058"/>
    </source>
</evidence>
<comment type="similarity">
    <text evidence="2 8">Belongs to the bacterial ribosomal protein bL9 family.</text>
</comment>
<dbReference type="OrthoDB" id="9788336at2"/>
<dbReference type="InterPro" id="IPR000244">
    <property type="entry name" value="Ribosomal_bL9"/>
</dbReference>
<evidence type="ECO:0000256" key="9">
    <source>
        <dbReference type="SAM" id="Coils"/>
    </source>
</evidence>
<organism evidence="12 13">
    <name type="scientific">Marininema mesophilum</name>
    <dbReference type="NCBI Taxonomy" id="1048340"/>
    <lineage>
        <taxon>Bacteria</taxon>
        <taxon>Bacillati</taxon>
        <taxon>Bacillota</taxon>
        <taxon>Bacilli</taxon>
        <taxon>Bacillales</taxon>
        <taxon>Thermoactinomycetaceae</taxon>
        <taxon>Marininema</taxon>
    </lineage>
</organism>
<keyword evidence="3 8" id="KW-0699">rRNA-binding</keyword>
<dbReference type="Gene3D" id="3.10.430.100">
    <property type="entry name" value="Ribosomal protein L9, C-terminal domain"/>
    <property type="match status" value="1"/>
</dbReference>
<dbReference type="GO" id="GO:1990904">
    <property type="term" value="C:ribonucleoprotein complex"/>
    <property type="evidence" value="ECO:0007669"/>
    <property type="project" value="UniProtKB-KW"/>
</dbReference>
<dbReference type="SUPFAM" id="SSF55658">
    <property type="entry name" value="L9 N-domain-like"/>
    <property type="match status" value="1"/>
</dbReference>
<accession>A0A1H3AIP8</accession>
<dbReference type="Pfam" id="PF01281">
    <property type="entry name" value="Ribosomal_L9_N"/>
    <property type="match status" value="1"/>
</dbReference>
<dbReference type="RefSeq" id="WP_091741628.1">
    <property type="nucleotide sequence ID" value="NZ_FNNQ01000013.1"/>
</dbReference>
<dbReference type="Pfam" id="PF03948">
    <property type="entry name" value="Ribosomal_L9_C"/>
    <property type="match status" value="1"/>
</dbReference>
<evidence type="ECO:0000256" key="5">
    <source>
        <dbReference type="ARBA" id="ARBA00022980"/>
    </source>
</evidence>
<evidence type="ECO:0000256" key="4">
    <source>
        <dbReference type="ARBA" id="ARBA00022884"/>
    </source>
</evidence>
<dbReference type="InterPro" id="IPR020070">
    <property type="entry name" value="Ribosomal_bL9_N"/>
</dbReference>
<dbReference type="InterPro" id="IPR036791">
    <property type="entry name" value="Ribosomal_bL9_C_sf"/>
</dbReference>
<feature type="domain" description="Ribosomal protein L9" evidence="10">
    <location>
        <begin position="1"/>
        <end position="46"/>
    </location>
</feature>
<dbReference type="Gene3D" id="3.40.5.10">
    <property type="entry name" value="Ribosomal protein L9, N-terminal domain"/>
    <property type="match status" value="1"/>
</dbReference>
<dbReference type="SUPFAM" id="SSF55653">
    <property type="entry name" value="Ribosomal protein L9 C-domain"/>
    <property type="match status" value="1"/>
</dbReference>
<dbReference type="InterPro" id="IPR009027">
    <property type="entry name" value="Ribosomal_bL9/RNase_H1_N"/>
</dbReference>
<keyword evidence="6 8" id="KW-0687">Ribonucleoprotein</keyword>
<evidence type="ECO:0000259" key="10">
    <source>
        <dbReference type="Pfam" id="PF01281"/>
    </source>
</evidence>
<evidence type="ECO:0000256" key="6">
    <source>
        <dbReference type="ARBA" id="ARBA00023274"/>
    </source>
</evidence>
<evidence type="ECO:0000256" key="2">
    <source>
        <dbReference type="ARBA" id="ARBA00010605"/>
    </source>
</evidence>
<dbReference type="GO" id="GO:0003735">
    <property type="term" value="F:structural constituent of ribosome"/>
    <property type="evidence" value="ECO:0007669"/>
    <property type="project" value="InterPro"/>
</dbReference>
<dbReference type="EMBL" id="FNNQ01000013">
    <property type="protein sequence ID" value="SDX28719.1"/>
    <property type="molecule type" value="Genomic_DNA"/>
</dbReference>
<dbReference type="Proteomes" id="UP000198534">
    <property type="component" value="Unassembled WGS sequence"/>
</dbReference>
<evidence type="ECO:0000256" key="7">
    <source>
        <dbReference type="ARBA" id="ARBA00035292"/>
    </source>
</evidence>
<dbReference type="STRING" id="1048340.SAMN05444487_11377"/>
<evidence type="ECO:0000259" key="11">
    <source>
        <dbReference type="Pfam" id="PF03948"/>
    </source>
</evidence>
<dbReference type="FunFam" id="3.10.430.100:FF:000002">
    <property type="entry name" value="50S ribosomal protein L9"/>
    <property type="match status" value="1"/>
</dbReference>
<evidence type="ECO:0000313" key="12">
    <source>
        <dbReference type="EMBL" id="SDX28719.1"/>
    </source>
</evidence>
<dbReference type="InterPro" id="IPR020069">
    <property type="entry name" value="Ribosomal_bL9_C"/>
</dbReference>
<dbReference type="NCBIfam" id="TIGR00158">
    <property type="entry name" value="L9"/>
    <property type="match status" value="1"/>
</dbReference>
<keyword evidence="9" id="KW-0175">Coiled coil</keyword>
<protein>
    <recommendedName>
        <fullName evidence="7 8">Large ribosomal subunit protein bL9</fullName>
    </recommendedName>
</protein>
<dbReference type="GO" id="GO:0005840">
    <property type="term" value="C:ribosome"/>
    <property type="evidence" value="ECO:0007669"/>
    <property type="project" value="UniProtKB-KW"/>
</dbReference>
<dbReference type="InterPro" id="IPR020594">
    <property type="entry name" value="Ribosomal_bL9_bac/chp"/>
</dbReference>
<dbReference type="GO" id="GO:0019843">
    <property type="term" value="F:rRNA binding"/>
    <property type="evidence" value="ECO:0007669"/>
    <property type="project" value="UniProtKB-UniRule"/>
</dbReference>
<keyword evidence="5 8" id="KW-0689">Ribosomal protein</keyword>
<dbReference type="HAMAP" id="MF_00503">
    <property type="entry name" value="Ribosomal_bL9"/>
    <property type="match status" value="1"/>
</dbReference>
<name>A0A1H3AIP8_9BACL</name>
<feature type="coiled-coil region" evidence="9">
    <location>
        <begin position="45"/>
        <end position="72"/>
    </location>
</feature>
<dbReference type="GO" id="GO:0006412">
    <property type="term" value="P:translation"/>
    <property type="evidence" value="ECO:0007669"/>
    <property type="project" value="UniProtKB-UniRule"/>
</dbReference>
<keyword evidence="4 8" id="KW-0694">RNA-binding</keyword>
<gene>
    <name evidence="8" type="primary">rplI</name>
    <name evidence="12" type="ORF">SAMN05444487_11377</name>
</gene>
<evidence type="ECO:0000256" key="8">
    <source>
        <dbReference type="HAMAP-Rule" id="MF_00503"/>
    </source>
</evidence>
<keyword evidence="13" id="KW-1185">Reference proteome</keyword>
<sequence>MKVIFQQDVKGQGKKGEVKEVSEGYARNYLLPRKLVVEASAGNMNSLKEQKRRDEERKVVELEQAKKFAEQLAKLDITLHSKAGEGGRLFGSITSKQISQHLKREQGISLDKKKIELDEPIRSLGVTKIPVKLHPKVKTTLSVQVLEEK</sequence>
<reference evidence="12 13" key="1">
    <citation type="submission" date="2016-10" db="EMBL/GenBank/DDBJ databases">
        <authorList>
            <person name="de Groot N.N."/>
        </authorList>
    </citation>
    <scope>NUCLEOTIDE SEQUENCE [LARGE SCALE GENOMIC DNA]</scope>
    <source>
        <strain evidence="12 13">DSM 45610</strain>
    </source>
</reference>
<dbReference type="PANTHER" id="PTHR21368">
    <property type="entry name" value="50S RIBOSOMAL PROTEIN L9"/>
    <property type="match status" value="1"/>
</dbReference>
<dbReference type="FunFam" id="3.40.5.10:FF:000002">
    <property type="entry name" value="50S ribosomal protein L9"/>
    <property type="match status" value="1"/>
</dbReference>
<dbReference type="AlphaFoldDB" id="A0A1H3AIP8"/>
<comment type="function">
    <text evidence="1 8">Binds to the 23S rRNA.</text>
</comment>
<evidence type="ECO:0000313" key="13">
    <source>
        <dbReference type="Proteomes" id="UP000198534"/>
    </source>
</evidence>
<evidence type="ECO:0000256" key="3">
    <source>
        <dbReference type="ARBA" id="ARBA00022730"/>
    </source>
</evidence>
<dbReference type="InterPro" id="IPR036935">
    <property type="entry name" value="Ribosomal_bL9_N_sf"/>
</dbReference>
<proteinExistence type="inferred from homology"/>